<evidence type="ECO:0000256" key="3">
    <source>
        <dbReference type="ARBA" id="ARBA00022737"/>
    </source>
</evidence>
<keyword evidence="3" id="KW-0677">Repeat</keyword>
<sequence length="486" mass="55701">MDIENNILKIIELLIENGTDVNSTNSVKVTPVYVAAQKRQPKVVKLLCESGANLSLLTDSKDSVLHAACCSKSDECLNVFFETGKVNNLITAMNIKGKDPFHIAIVFRSAKCCESLLNNGDYLGYKDSNDQTRCTLILENMPNGLELLNRVFDNHVHVNKKSQHDPNFCVEFDYAPIIKEVSGELQFSIFSNLSATQTEKILKLKHPLIESCLFLKWNRLKFLFYSYVLLYFTFLVVHSYFIFCTFGPMQKNWNEDYTKLQAIRIIHIIMYAFILLPGSAMVLWNTRFFKDRQTYYIILSTLASAFVVFSPNILVKDLDKHTLFLERPIAAVSAVVSWGEFTLLLGTFPKIGEYISMLSTVSTSMIKIIIGYSSLLIGFGIGFSIMYNDQNVFSRFMRSMVKILMMMIGEYNYVEMPSSEDKATDKEINLVLYFGSFFLIFFLFVVSILMTNLFLGVAIYDIRELIRYGKIGRLYKEAQYLISYEN</sequence>
<feature type="transmembrane region" description="Helical" evidence="9">
    <location>
        <begin position="430"/>
        <end position="460"/>
    </location>
</feature>
<dbReference type="Pfam" id="PF12796">
    <property type="entry name" value="Ank_2"/>
    <property type="match status" value="1"/>
</dbReference>
<dbReference type="AlphaFoldDB" id="A0AAV2RKZ5"/>
<dbReference type="InterPro" id="IPR002110">
    <property type="entry name" value="Ankyrin_rpt"/>
</dbReference>
<feature type="transmembrane region" description="Helical" evidence="9">
    <location>
        <begin position="263"/>
        <end position="284"/>
    </location>
</feature>
<reference evidence="10 11" key="1">
    <citation type="submission" date="2024-05" db="EMBL/GenBank/DDBJ databases">
        <authorList>
            <person name="Wallberg A."/>
        </authorList>
    </citation>
    <scope>NUCLEOTIDE SEQUENCE [LARGE SCALE GENOMIC DNA]</scope>
</reference>
<dbReference type="InterPro" id="IPR036770">
    <property type="entry name" value="Ankyrin_rpt-contain_sf"/>
</dbReference>
<accession>A0AAV2RKZ5</accession>
<dbReference type="PANTHER" id="PTHR47143">
    <property type="entry name" value="TRANSIENT RECEPTOR POTENTIAL CATION CHANNEL PROTEIN PAINLESS"/>
    <property type="match status" value="1"/>
</dbReference>
<keyword evidence="4 8" id="KW-0040">ANK repeat</keyword>
<keyword evidence="1" id="KW-0813">Transport</keyword>
<comment type="caution">
    <text evidence="10">The sequence shown here is derived from an EMBL/GenBank/DDBJ whole genome shotgun (WGS) entry which is preliminary data.</text>
</comment>
<feature type="transmembrane region" description="Helical" evidence="9">
    <location>
        <begin position="222"/>
        <end position="243"/>
    </location>
</feature>
<keyword evidence="9" id="KW-0812">Transmembrane</keyword>
<dbReference type="GO" id="GO:0034220">
    <property type="term" value="P:monoatomic ion transmembrane transport"/>
    <property type="evidence" value="ECO:0007669"/>
    <property type="project" value="UniProtKB-KW"/>
</dbReference>
<organism evidence="10 11">
    <name type="scientific">Meganyctiphanes norvegica</name>
    <name type="common">Northern krill</name>
    <name type="synonym">Thysanopoda norvegica</name>
    <dbReference type="NCBI Taxonomy" id="48144"/>
    <lineage>
        <taxon>Eukaryota</taxon>
        <taxon>Metazoa</taxon>
        <taxon>Ecdysozoa</taxon>
        <taxon>Arthropoda</taxon>
        <taxon>Crustacea</taxon>
        <taxon>Multicrustacea</taxon>
        <taxon>Malacostraca</taxon>
        <taxon>Eumalacostraca</taxon>
        <taxon>Eucarida</taxon>
        <taxon>Euphausiacea</taxon>
        <taxon>Euphausiidae</taxon>
        <taxon>Meganyctiphanes</taxon>
    </lineage>
</organism>
<keyword evidence="7" id="KW-0407">Ion channel</keyword>
<evidence type="ECO:0000313" key="11">
    <source>
        <dbReference type="Proteomes" id="UP001497623"/>
    </source>
</evidence>
<dbReference type="EMBL" id="CAXKWB010026683">
    <property type="protein sequence ID" value="CAL4130448.1"/>
    <property type="molecule type" value="Genomic_DNA"/>
</dbReference>
<evidence type="ECO:0000256" key="4">
    <source>
        <dbReference type="ARBA" id="ARBA00023043"/>
    </source>
</evidence>
<protein>
    <submittedName>
        <fullName evidence="10">Uncharacterized protein</fullName>
    </submittedName>
</protein>
<gene>
    <name evidence="10" type="ORF">MNOR_LOCUS26555</name>
</gene>
<dbReference type="SUPFAM" id="SSF48403">
    <property type="entry name" value="Ankyrin repeat"/>
    <property type="match status" value="1"/>
</dbReference>
<feature type="transmembrane region" description="Helical" evidence="9">
    <location>
        <begin position="327"/>
        <end position="348"/>
    </location>
</feature>
<evidence type="ECO:0000313" key="10">
    <source>
        <dbReference type="EMBL" id="CAL4130448.1"/>
    </source>
</evidence>
<dbReference type="GO" id="GO:1902495">
    <property type="term" value="C:transmembrane transporter complex"/>
    <property type="evidence" value="ECO:0007669"/>
    <property type="project" value="TreeGrafter"/>
</dbReference>
<keyword evidence="5" id="KW-0406">Ion transport</keyword>
<dbReference type="SMART" id="SM00248">
    <property type="entry name" value="ANK"/>
    <property type="match status" value="3"/>
</dbReference>
<evidence type="ECO:0000256" key="5">
    <source>
        <dbReference type="ARBA" id="ARBA00023065"/>
    </source>
</evidence>
<dbReference type="GO" id="GO:0022857">
    <property type="term" value="F:transmembrane transporter activity"/>
    <property type="evidence" value="ECO:0007669"/>
    <property type="project" value="TreeGrafter"/>
</dbReference>
<dbReference type="Gene3D" id="1.25.40.20">
    <property type="entry name" value="Ankyrin repeat-containing domain"/>
    <property type="match status" value="1"/>
</dbReference>
<feature type="transmembrane region" description="Helical" evidence="9">
    <location>
        <begin position="296"/>
        <end position="315"/>
    </location>
</feature>
<evidence type="ECO:0000256" key="8">
    <source>
        <dbReference type="PROSITE-ProRule" id="PRU00023"/>
    </source>
</evidence>
<dbReference type="Proteomes" id="UP001497623">
    <property type="component" value="Unassembled WGS sequence"/>
</dbReference>
<name>A0AAV2RKZ5_MEGNR</name>
<feature type="transmembrane region" description="Helical" evidence="9">
    <location>
        <begin position="369"/>
        <end position="387"/>
    </location>
</feature>
<keyword evidence="9" id="KW-0472">Membrane</keyword>
<proteinExistence type="predicted"/>
<evidence type="ECO:0000256" key="7">
    <source>
        <dbReference type="ARBA" id="ARBA00023303"/>
    </source>
</evidence>
<keyword evidence="11" id="KW-1185">Reference proteome</keyword>
<dbReference type="PANTHER" id="PTHR47143:SF1">
    <property type="entry name" value="ION_TRANS DOMAIN-CONTAINING PROTEIN"/>
    <property type="match status" value="1"/>
</dbReference>
<feature type="non-terminal residue" evidence="10">
    <location>
        <position position="486"/>
    </location>
</feature>
<feature type="repeat" description="ANK" evidence="8">
    <location>
        <begin position="27"/>
        <end position="59"/>
    </location>
</feature>
<evidence type="ECO:0000256" key="2">
    <source>
        <dbReference type="ARBA" id="ARBA00022606"/>
    </source>
</evidence>
<dbReference type="InterPro" id="IPR052076">
    <property type="entry name" value="TRP_cation_channel"/>
</dbReference>
<dbReference type="PROSITE" id="PS50088">
    <property type="entry name" value="ANK_REPEAT"/>
    <property type="match status" value="1"/>
</dbReference>
<evidence type="ECO:0000256" key="6">
    <source>
        <dbReference type="ARBA" id="ARBA00023180"/>
    </source>
</evidence>
<evidence type="ECO:0000256" key="1">
    <source>
        <dbReference type="ARBA" id="ARBA00022448"/>
    </source>
</evidence>
<keyword evidence="9" id="KW-1133">Transmembrane helix</keyword>
<keyword evidence="2" id="KW-0716">Sensory transduction</keyword>
<keyword evidence="6" id="KW-0325">Glycoprotein</keyword>
<evidence type="ECO:0000256" key="9">
    <source>
        <dbReference type="SAM" id="Phobius"/>
    </source>
</evidence>